<proteinExistence type="predicted"/>
<sequence>MTNMRMVNPDTALSSQDIRNHRFGMRTRFLDGRTPIQALLTTLVEDGDWVTNYKAEDDVVSA</sequence>
<evidence type="ECO:0000313" key="1">
    <source>
        <dbReference type="EMBL" id="OXV12174.1"/>
    </source>
</evidence>
<dbReference type="OrthoDB" id="4359445at2759"/>
<comment type="caution">
    <text evidence="1">The sequence shown here is derived from an EMBL/GenBank/DDBJ whole genome shotgun (WGS) entry which is preliminary data.</text>
</comment>
<dbReference type="Proteomes" id="UP000243515">
    <property type="component" value="Unassembled WGS sequence"/>
</dbReference>
<feature type="non-terminal residue" evidence="1">
    <location>
        <position position="62"/>
    </location>
</feature>
<organism evidence="1 2">
    <name type="scientific">Elaphomyces granulatus</name>
    <dbReference type="NCBI Taxonomy" id="519963"/>
    <lineage>
        <taxon>Eukaryota</taxon>
        <taxon>Fungi</taxon>
        <taxon>Dikarya</taxon>
        <taxon>Ascomycota</taxon>
        <taxon>Pezizomycotina</taxon>
        <taxon>Eurotiomycetes</taxon>
        <taxon>Eurotiomycetidae</taxon>
        <taxon>Eurotiales</taxon>
        <taxon>Elaphomycetaceae</taxon>
        <taxon>Elaphomyces</taxon>
    </lineage>
</organism>
<evidence type="ECO:0000313" key="2">
    <source>
        <dbReference type="Proteomes" id="UP000243515"/>
    </source>
</evidence>
<name>A0A232M7B5_9EURO</name>
<gene>
    <name evidence="1" type="ORF">Egran_00065</name>
</gene>
<protein>
    <submittedName>
        <fullName evidence="1">Uncharacterized protein</fullName>
    </submittedName>
</protein>
<reference evidence="1 2" key="1">
    <citation type="journal article" date="2015" name="Environ. Microbiol.">
        <title>Metagenome sequence of Elaphomyces granulatus from sporocarp tissue reveals Ascomycota ectomycorrhizal fingerprints of genome expansion and a Proteobacteria-rich microbiome.</title>
        <authorList>
            <person name="Quandt C.A."/>
            <person name="Kohler A."/>
            <person name="Hesse C.N."/>
            <person name="Sharpton T.J."/>
            <person name="Martin F."/>
            <person name="Spatafora J.W."/>
        </authorList>
    </citation>
    <scope>NUCLEOTIDE SEQUENCE [LARGE SCALE GENOMIC DNA]</scope>
    <source>
        <strain evidence="1 2">OSC145934</strain>
    </source>
</reference>
<dbReference type="AlphaFoldDB" id="A0A232M7B5"/>
<dbReference type="EMBL" id="NPHW01001714">
    <property type="protein sequence ID" value="OXV12174.1"/>
    <property type="molecule type" value="Genomic_DNA"/>
</dbReference>
<accession>A0A232M7B5</accession>
<keyword evidence="2" id="KW-1185">Reference proteome</keyword>